<protein>
    <recommendedName>
        <fullName evidence="3">Aspartyl protease</fullName>
    </recommendedName>
</protein>
<dbReference type="Gene3D" id="2.40.70.10">
    <property type="entry name" value="Acid Proteases"/>
    <property type="match status" value="1"/>
</dbReference>
<dbReference type="SUPFAM" id="SSF50630">
    <property type="entry name" value="Acid proteases"/>
    <property type="match status" value="1"/>
</dbReference>
<reference evidence="2" key="1">
    <citation type="submission" date="2018-04" db="EMBL/GenBank/DDBJ databases">
        <authorList>
            <person name="Cornet L."/>
        </authorList>
    </citation>
    <scope>NUCLEOTIDE SEQUENCE [LARGE SCALE GENOMIC DNA]</scope>
</reference>
<reference evidence="1 2" key="2">
    <citation type="submission" date="2018-06" db="EMBL/GenBank/DDBJ databases">
        <title>Metagenomic assembly of (sub)arctic Cyanobacteria and their associated microbiome from non-axenic cultures.</title>
        <authorList>
            <person name="Baurain D."/>
        </authorList>
    </citation>
    <scope>NUCLEOTIDE SEQUENCE [LARGE SCALE GENOMIC DNA]</scope>
    <source>
        <strain evidence="1">ULC129bin1</strain>
    </source>
</reference>
<dbReference type="InterPro" id="IPR001969">
    <property type="entry name" value="Aspartic_peptidase_AS"/>
</dbReference>
<name>A0A2W4USR5_9CYAN</name>
<proteinExistence type="predicted"/>
<dbReference type="GO" id="GO:0006508">
    <property type="term" value="P:proteolysis"/>
    <property type="evidence" value="ECO:0007669"/>
    <property type="project" value="InterPro"/>
</dbReference>
<dbReference type="AlphaFoldDB" id="A0A2W4USR5"/>
<accession>A0A2W4USR5</accession>
<dbReference type="EMBL" id="QBMC01000011">
    <property type="protein sequence ID" value="PZO22307.1"/>
    <property type="molecule type" value="Genomic_DNA"/>
</dbReference>
<sequence length="359" mass="38299">MFTKVLWAAKRQVPYKARVQHRPAQGKLRAAIAHCQPLNIMGQPASSYRFILLPSLVGLFCYACSQTPEISANDRAIATTDQASTGAPDAILSTAPSIISSLEATSPVAATDQPENISSPAVSLAYQAGINLASSAYQLSQSAISPDDWGLVASKWQKAVEQLKQVGGDSSRYGAAQEKVKEYSHNAEYAARQVEILKTTAKTPVAARKLPIAAKPSVLPSTESSSVLEAPKSTSPHKMIVPVVRRLHGTPVVQVTFDGIKTYDMILDTGASRTLITRAMANELGVVATERMIATTASESEVVFELGRVESISMGGITLNNARVSIGDSVSVGLLGNDFLNGYDVTIRSRENVVELVRS</sequence>
<dbReference type="GO" id="GO:0004190">
    <property type="term" value="F:aspartic-type endopeptidase activity"/>
    <property type="evidence" value="ECO:0007669"/>
    <property type="project" value="InterPro"/>
</dbReference>
<comment type="caution">
    <text evidence="1">The sequence shown here is derived from an EMBL/GenBank/DDBJ whole genome shotgun (WGS) entry which is preliminary data.</text>
</comment>
<dbReference type="CDD" id="cd05483">
    <property type="entry name" value="retropepsin_like_bacteria"/>
    <property type="match status" value="1"/>
</dbReference>
<dbReference type="Pfam" id="PF13650">
    <property type="entry name" value="Asp_protease_2"/>
    <property type="match status" value="1"/>
</dbReference>
<organism evidence="1 2">
    <name type="scientific">Leptolyngbya foveolarum</name>
    <dbReference type="NCBI Taxonomy" id="47253"/>
    <lineage>
        <taxon>Bacteria</taxon>
        <taxon>Bacillati</taxon>
        <taxon>Cyanobacteriota</taxon>
        <taxon>Cyanophyceae</taxon>
        <taxon>Leptolyngbyales</taxon>
        <taxon>Leptolyngbyaceae</taxon>
        <taxon>Leptolyngbya group</taxon>
        <taxon>Leptolyngbya</taxon>
    </lineage>
</organism>
<evidence type="ECO:0000313" key="1">
    <source>
        <dbReference type="EMBL" id="PZO22307.1"/>
    </source>
</evidence>
<dbReference type="Proteomes" id="UP000249354">
    <property type="component" value="Unassembled WGS sequence"/>
</dbReference>
<dbReference type="InterPro" id="IPR021109">
    <property type="entry name" value="Peptidase_aspartic_dom_sf"/>
</dbReference>
<gene>
    <name evidence="1" type="ORF">DCF25_03080</name>
</gene>
<evidence type="ECO:0000313" key="2">
    <source>
        <dbReference type="Proteomes" id="UP000249354"/>
    </source>
</evidence>
<evidence type="ECO:0008006" key="3">
    <source>
        <dbReference type="Google" id="ProtNLM"/>
    </source>
</evidence>
<dbReference type="InterPro" id="IPR034122">
    <property type="entry name" value="Retropepsin-like_bacterial"/>
</dbReference>
<dbReference type="PROSITE" id="PS00141">
    <property type="entry name" value="ASP_PROTEASE"/>
    <property type="match status" value="1"/>
</dbReference>